<keyword evidence="7" id="KW-0472">Membrane</keyword>
<evidence type="ECO:0000259" key="8">
    <source>
        <dbReference type="Pfam" id="PF01435"/>
    </source>
</evidence>
<feature type="transmembrane region" description="Helical" evidence="7">
    <location>
        <begin position="141"/>
        <end position="162"/>
    </location>
</feature>
<feature type="domain" description="Peptidase M48" evidence="8">
    <location>
        <begin position="204"/>
        <end position="405"/>
    </location>
</feature>
<protein>
    <submittedName>
        <fullName evidence="10">M48 family metalloprotease</fullName>
    </submittedName>
</protein>
<sequence>MRTQRRLAVVQTALALCVLAGLALWLVPWASGPGGVTVSPGELFSLDQIAAAEAYSVRARAWSWSSLAVSLLVAALLGFTARGRRLVDRLPGRWGSRVALAVAVFVSAQTLATLGLRVGAWRLRRDVGLSAQSAAGFLRDVAVQWALDVVVLVGLLLLLLGLARRLPRAWTLVGGALAALLVVAVSYVHPMVVEPLFNDFTSLPEGDLRDRISRVAEQEGVSIDDVVVADASRRTTTLNAWVSGFGETRRVVLHDNLVAEVAPDEVMAVVAHELAHARHDDVVVGTALGAVGAVAAVGALGIVLGAWTRRGGRESTDPRVVPLLLACLAFGDQGVAPVQSAVSRAVEVRADTEALCATNDGEAFENVQVRLATRSLSDPTPPSWAHLWWGSHPGVLDRVALARSWRPAELSSRRCR</sequence>
<accession>A0ABR9RP50</accession>
<gene>
    <name evidence="10" type="ORF">IEQ44_01275</name>
</gene>
<dbReference type="Gene3D" id="3.30.2010.10">
    <property type="entry name" value="Metalloproteases ('zincins'), catalytic domain"/>
    <property type="match status" value="1"/>
</dbReference>
<keyword evidence="5 6" id="KW-0482">Metalloprotease</keyword>
<evidence type="ECO:0000256" key="5">
    <source>
        <dbReference type="ARBA" id="ARBA00023049"/>
    </source>
</evidence>
<dbReference type="PANTHER" id="PTHR10120">
    <property type="entry name" value="CAAX PRENYL PROTEASE 1"/>
    <property type="match status" value="1"/>
</dbReference>
<name>A0ABR9RP50_9ACTN</name>
<feature type="transmembrane region" description="Helical" evidence="7">
    <location>
        <begin position="282"/>
        <end position="307"/>
    </location>
</feature>
<keyword evidence="7" id="KW-1133">Transmembrane helix</keyword>
<feature type="transmembrane region" description="Helical" evidence="7">
    <location>
        <begin position="61"/>
        <end position="79"/>
    </location>
</feature>
<dbReference type="RefSeq" id="WP_193636595.1">
    <property type="nucleotide sequence ID" value="NZ_JADCSA010000001.1"/>
</dbReference>
<proteinExistence type="inferred from homology"/>
<feature type="transmembrane region" description="Helical" evidence="7">
    <location>
        <begin position="100"/>
        <end position="121"/>
    </location>
</feature>
<dbReference type="Pfam" id="PF16491">
    <property type="entry name" value="Peptidase_M48_N"/>
    <property type="match status" value="1"/>
</dbReference>
<comment type="similarity">
    <text evidence="6">Belongs to the peptidase M48 family.</text>
</comment>
<evidence type="ECO:0000259" key="9">
    <source>
        <dbReference type="Pfam" id="PF16491"/>
    </source>
</evidence>
<comment type="cofactor">
    <cofactor evidence="6">
        <name>Zn(2+)</name>
        <dbReference type="ChEBI" id="CHEBI:29105"/>
    </cofactor>
    <text evidence="6">Binds 1 zinc ion per subunit.</text>
</comment>
<dbReference type="Pfam" id="PF01435">
    <property type="entry name" value="Peptidase_M48"/>
    <property type="match status" value="1"/>
</dbReference>
<dbReference type="InterPro" id="IPR001915">
    <property type="entry name" value="Peptidase_M48"/>
</dbReference>
<keyword evidence="3 6" id="KW-0378">Hydrolase</keyword>
<evidence type="ECO:0000256" key="6">
    <source>
        <dbReference type="RuleBase" id="RU003983"/>
    </source>
</evidence>
<dbReference type="GO" id="GO:0008237">
    <property type="term" value="F:metallopeptidase activity"/>
    <property type="evidence" value="ECO:0007669"/>
    <property type="project" value="UniProtKB-KW"/>
</dbReference>
<keyword evidence="1 6" id="KW-0645">Protease</keyword>
<evidence type="ECO:0000256" key="2">
    <source>
        <dbReference type="ARBA" id="ARBA00022723"/>
    </source>
</evidence>
<evidence type="ECO:0000256" key="7">
    <source>
        <dbReference type="SAM" id="Phobius"/>
    </source>
</evidence>
<organism evidence="10 11">
    <name type="scientific">Nocardioides malaquae</name>
    <dbReference type="NCBI Taxonomy" id="2773426"/>
    <lineage>
        <taxon>Bacteria</taxon>
        <taxon>Bacillati</taxon>
        <taxon>Actinomycetota</taxon>
        <taxon>Actinomycetes</taxon>
        <taxon>Propionibacteriales</taxon>
        <taxon>Nocardioidaceae</taxon>
        <taxon>Nocardioides</taxon>
    </lineage>
</organism>
<dbReference type="InterPro" id="IPR032456">
    <property type="entry name" value="Peptidase_M48_N"/>
</dbReference>
<evidence type="ECO:0000256" key="1">
    <source>
        <dbReference type="ARBA" id="ARBA00022670"/>
    </source>
</evidence>
<keyword evidence="7" id="KW-0812">Transmembrane</keyword>
<feature type="domain" description="CAAX prenyl protease 1 N-terminal" evidence="9">
    <location>
        <begin position="73"/>
        <end position="198"/>
    </location>
</feature>
<keyword evidence="11" id="KW-1185">Reference proteome</keyword>
<evidence type="ECO:0000256" key="4">
    <source>
        <dbReference type="ARBA" id="ARBA00022833"/>
    </source>
</evidence>
<evidence type="ECO:0000313" key="11">
    <source>
        <dbReference type="Proteomes" id="UP000756387"/>
    </source>
</evidence>
<feature type="transmembrane region" description="Helical" evidence="7">
    <location>
        <begin position="169"/>
        <end position="188"/>
    </location>
</feature>
<keyword evidence="2" id="KW-0479">Metal-binding</keyword>
<dbReference type="Proteomes" id="UP000756387">
    <property type="component" value="Unassembled WGS sequence"/>
</dbReference>
<evidence type="ECO:0000313" key="10">
    <source>
        <dbReference type="EMBL" id="MBE7323283.1"/>
    </source>
</evidence>
<keyword evidence="4 6" id="KW-0862">Zinc</keyword>
<dbReference type="EMBL" id="JADCSA010000001">
    <property type="protein sequence ID" value="MBE7323283.1"/>
    <property type="molecule type" value="Genomic_DNA"/>
</dbReference>
<comment type="caution">
    <text evidence="10">The sequence shown here is derived from an EMBL/GenBank/DDBJ whole genome shotgun (WGS) entry which is preliminary data.</text>
</comment>
<evidence type="ECO:0000256" key="3">
    <source>
        <dbReference type="ARBA" id="ARBA00022801"/>
    </source>
</evidence>
<reference evidence="10 11" key="1">
    <citation type="submission" date="2020-10" db="EMBL/GenBank/DDBJ databases">
        <title>Nocardioides sp. isolated from sludge.</title>
        <authorList>
            <person name="Zhang X."/>
        </authorList>
    </citation>
    <scope>NUCLEOTIDE SEQUENCE [LARGE SCALE GENOMIC DNA]</scope>
    <source>
        <strain evidence="10 11">Y6</strain>
    </source>
</reference>